<evidence type="ECO:0000256" key="12">
    <source>
        <dbReference type="ARBA" id="ARBA00023242"/>
    </source>
</evidence>
<dbReference type="Proteomes" id="UP000807353">
    <property type="component" value="Unassembled WGS sequence"/>
</dbReference>
<evidence type="ECO:0000256" key="10">
    <source>
        <dbReference type="ARBA" id="ARBA00023027"/>
    </source>
</evidence>
<dbReference type="PROSITE" id="PS51977">
    <property type="entry name" value="WGR"/>
    <property type="match status" value="1"/>
</dbReference>
<evidence type="ECO:0000259" key="16">
    <source>
        <dbReference type="PROSITE" id="PS51059"/>
    </source>
</evidence>
<feature type="domain" description="PARP catalytic" evidence="16">
    <location>
        <begin position="254"/>
        <end position="488"/>
    </location>
</feature>
<keyword evidence="8" id="KW-0863">Zinc-finger</keyword>
<dbReference type="Gene3D" id="3.90.228.10">
    <property type="match status" value="1"/>
</dbReference>
<keyword evidence="20" id="KW-1185">Reference proteome</keyword>
<evidence type="ECO:0000256" key="14">
    <source>
        <dbReference type="ARBA" id="ARBA00033987"/>
    </source>
</evidence>
<proteinExistence type="inferred from homology"/>
<evidence type="ECO:0000313" key="19">
    <source>
        <dbReference type="EMBL" id="KAF9456807.1"/>
    </source>
</evidence>
<dbReference type="GO" id="GO:0005730">
    <property type="term" value="C:nucleolus"/>
    <property type="evidence" value="ECO:0007669"/>
    <property type="project" value="TreeGrafter"/>
</dbReference>
<dbReference type="Gene3D" id="2.20.140.10">
    <property type="entry name" value="WGR domain"/>
    <property type="match status" value="1"/>
</dbReference>
<dbReference type="Pfam" id="PF00644">
    <property type="entry name" value="PARP"/>
    <property type="match status" value="1"/>
</dbReference>
<feature type="domain" description="PARP alpha-helical" evidence="17">
    <location>
        <begin position="115"/>
        <end position="241"/>
    </location>
</feature>
<keyword evidence="4" id="KW-0548">Nucleotidyltransferase</keyword>
<evidence type="ECO:0000256" key="9">
    <source>
        <dbReference type="ARBA" id="ARBA00022833"/>
    </source>
</evidence>
<dbReference type="SUPFAM" id="SSF142921">
    <property type="entry name" value="WGR domain-like"/>
    <property type="match status" value="1"/>
</dbReference>
<dbReference type="InterPro" id="IPR050800">
    <property type="entry name" value="ARTD/PARP"/>
</dbReference>
<evidence type="ECO:0000256" key="2">
    <source>
        <dbReference type="ARBA" id="ARBA00022676"/>
    </source>
</evidence>
<keyword evidence="10 15" id="KW-0520">NAD</keyword>
<dbReference type="PROSITE" id="PS51060">
    <property type="entry name" value="PARP_ALPHA_HD"/>
    <property type="match status" value="1"/>
</dbReference>
<keyword evidence="2 15" id="KW-0328">Glycosyltransferase</keyword>
<accession>A0A9P5XUH0</accession>
<dbReference type="CDD" id="cd01437">
    <property type="entry name" value="parp_like"/>
    <property type="match status" value="1"/>
</dbReference>
<dbReference type="PANTHER" id="PTHR10459">
    <property type="entry name" value="DNA LIGASE"/>
    <property type="match status" value="1"/>
</dbReference>
<comment type="catalytic activity">
    <reaction evidence="14">
        <text>NAD(+) + (ADP-D-ribosyl)n-acceptor = nicotinamide + (ADP-D-ribosyl)n+1-acceptor + H(+).</text>
        <dbReference type="EC" id="2.4.2.30"/>
    </reaction>
</comment>
<dbReference type="GO" id="GO:0003677">
    <property type="term" value="F:DNA binding"/>
    <property type="evidence" value="ECO:0007669"/>
    <property type="project" value="UniProtKB-KW"/>
</dbReference>
<evidence type="ECO:0000256" key="1">
    <source>
        <dbReference type="ARBA" id="ARBA00004123"/>
    </source>
</evidence>
<dbReference type="FunFam" id="1.20.142.10:FF:000002">
    <property type="entry name" value="Poly [ADP-ribose] polymerase"/>
    <property type="match status" value="1"/>
</dbReference>
<evidence type="ECO:0000256" key="4">
    <source>
        <dbReference type="ARBA" id="ARBA00022695"/>
    </source>
</evidence>
<dbReference type="InterPro" id="IPR036616">
    <property type="entry name" value="Poly(ADP-ribose)pol_reg_dom_sf"/>
</dbReference>
<keyword evidence="7" id="KW-0013">ADP-ribosylation</keyword>
<dbReference type="Pfam" id="PF02877">
    <property type="entry name" value="PARP_reg"/>
    <property type="match status" value="1"/>
</dbReference>
<name>A0A9P5XUH0_9AGAR</name>
<evidence type="ECO:0000256" key="8">
    <source>
        <dbReference type="ARBA" id="ARBA00022771"/>
    </source>
</evidence>
<sequence>MLNQTDVSSNQNKNKFYVIQLLHTIGNNAQSSLFTRWGRVGEGGQQQIKGPWPSSTAIAEFKKQFKTKAGVAWEDRVGMVPKKGKYTWLERDFEDDKEEEDKAESSKKEDIIIPDSALHPEIQELCNLIFSTSIIDAHLSSMNYDAKKLPLGKLAKSTILSGFAALKTLAEVIEKPDGDTAKQYGGVRAACEQLSGAYYSIIPHDFGRQRPIVIGDVNLLKKELELVDALGDMEIASKLIASTVLADDNGNPINPLDANFRSLGLTSMDPIMKGSSEFKALEAYARDTHGATHRNINVSIMNAYRVERASETAAWTEAGHDKIPDGDRLLLWHGSRTTNFAGILKQGLRIAPPEAPVTGYMFGKGVYFADMMSKSANYCYSYLSNDTGVLLLCEVAAKPFNELTNAEYDADKLCKSLNKMSTKGVGRTQPVLWKDAGEALNNDGLEGCFMPDGPGQDVSPPGAYLQYNEYIVYDPSQIRLKYLLMVKM</sequence>
<evidence type="ECO:0000256" key="13">
    <source>
        <dbReference type="ARBA" id="ARBA00024347"/>
    </source>
</evidence>
<feature type="domain" description="WGR" evidence="18">
    <location>
        <begin position="1"/>
        <end position="86"/>
    </location>
</feature>
<dbReference type="OrthoDB" id="2017365at2759"/>
<comment type="similarity">
    <text evidence="13">Belongs to the ARTD/PARP family.</text>
</comment>
<dbReference type="EC" id="2.4.2.-" evidence="15"/>
<dbReference type="PROSITE" id="PS51059">
    <property type="entry name" value="PARP_CATALYTIC"/>
    <property type="match status" value="1"/>
</dbReference>
<dbReference type="SUPFAM" id="SSF47587">
    <property type="entry name" value="Domain of poly(ADP-ribose) polymerase"/>
    <property type="match status" value="1"/>
</dbReference>
<comment type="subcellular location">
    <subcellularLocation>
        <location evidence="1">Nucleus</location>
    </subcellularLocation>
</comment>
<reference evidence="19" key="1">
    <citation type="submission" date="2020-11" db="EMBL/GenBank/DDBJ databases">
        <authorList>
            <consortium name="DOE Joint Genome Institute"/>
            <person name="Ahrendt S."/>
            <person name="Riley R."/>
            <person name="Andreopoulos W."/>
            <person name="Labutti K."/>
            <person name="Pangilinan J."/>
            <person name="Ruiz-Duenas F.J."/>
            <person name="Barrasa J.M."/>
            <person name="Sanchez-Garcia M."/>
            <person name="Camarero S."/>
            <person name="Miyauchi S."/>
            <person name="Serrano A."/>
            <person name="Linde D."/>
            <person name="Babiker R."/>
            <person name="Drula E."/>
            <person name="Ayuso-Fernandez I."/>
            <person name="Pacheco R."/>
            <person name="Padilla G."/>
            <person name="Ferreira P."/>
            <person name="Barriuso J."/>
            <person name="Kellner H."/>
            <person name="Castanera R."/>
            <person name="Alfaro M."/>
            <person name="Ramirez L."/>
            <person name="Pisabarro A.G."/>
            <person name="Kuo A."/>
            <person name="Tritt A."/>
            <person name="Lipzen A."/>
            <person name="He G."/>
            <person name="Yan M."/>
            <person name="Ng V."/>
            <person name="Cullen D."/>
            <person name="Martin F."/>
            <person name="Rosso M.-N."/>
            <person name="Henrissat B."/>
            <person name="Hibbett D."/>
            <person name="Martinez A.T."/>
            <person name="Grigoriev I.V."/>
        </authorList>
    </citation>
    <scope>NUCLEOTIDE SEQUENCE</scope>
    <source>
        <strain evidence="19">CBS 247.69</strain>
    </source>
</reference>
<dbReference type="InterPro" id="IPR004102">
    <property type="entry name" value="Poly(ADP-ribose)pol_reg_dom"/>
</dbReference>
<keyword evidence="5" id="KW-0479">Metal-binding</keyword>
<evidence type="ECO:0000313" key="20">
    <source>
        <dbReference type="Proteomes" id="UP000807353"/>
    </source>
</evidence>
<keyword evidence="3 15" id="KW-0808">Transferase</keyword>
<evidence type="ECO:0000256" key="5">
    <source>
        <dbReference type="ARBA" id="ARBA00022723"/>
    </source>
</evidence>
<dbReference type="EMBL" id="MU150402">
    <property type="protein sequence ID" value="KAF9456807.1"/>
    <property type="molecule type" value="Genomic_DNA"/>
</dbReference>
<dbReference type="PANTHER" id="PTHR10459:SF60">
    <property type="entry name" value="POLY [ADP-RIBOSE] POLYMERASE 2"/>
    <property type="match status" value="1"/>
</dbReference>
<dbReference type="InterPro" id="IPR012317">
    <property type="entry name" value="Poly(ADP-ribose)pol_cat_dom"/>
</dbReference>
<organism evidence="19 20">
    <name type="scientific">Collybia nuda</name>
    <dbReference type="NCBI Taxonomy" id="64659"/>
    <lineage>
        <taxon>Eukaryota</taxon>
        <taxon>Fungi</taxon>
        <taxon>Dikarya</taxon>
        <taxon>Basidiomycota</taxon>
        <taxon>Agaricomycotina</taxon>
        <taxon>Agaricomycetes</taxon>
        <taxon>Agaricomycetidae</taxon>
        <taxon>Agaricales</taxon>
        <taxon>Tricholomatineae</taxon>
        <taxon>Clitocybaceae</taxon>
        <taxon>Collybia</taxon>
    </lineage>
</organism>
<evidence type="ECO:0000256" key="6">
    <source>
        <dbReference type="ARBA" id="ARBA00022737"/>
    </source>
</evidence>
<keyword evidence="9" id="KW-0862">Zinc</keyword>
<evidence type="ECO:0000259" key="17">
    <source>
        <dbReference type="PROSITE" id="PS51060"/>
    </source>
</evidence>
<evidence type="ECO:0000259" key="18">
    <source>
        <dbReference type="PROSITE" id="PS51977"/>
    </source>
</evidence>
<dbReference type="GO" id="GO:0008270">
    <property type="term" value="F:zinc ion binding"/>
    <property type="evidence" value="ECO:0007669"/>
    <property type="project" value="UniProtKB-KW"/>
</dbReference>
<dbReference type="SMART" id="SM00773">
    <property type="entry name" value="WGR"/>
    <property type="match status" value="1"/>
</dbReference>
<dbReference type="GO" id="GO:1990404">
    <property type="term" value="F:NAD+-protein mono-ADP-ribosyltransferase activity"/>
    <property type="evidence" value="ECO:0007669"/>
    <property type="project" value="TreeGrafter"/>
</dbReference>
<dbReference type="GO" id="GO:0003950">
    <property type="term" value="F:NAD+ poly-ADP-ribosyltransferase activity"/>
    <property type="evidence" value="ECO:0007669"/>
    <property type="project" value="UniProtKB-UniRule"/>
</dbReference>
<dbReference type="GO" id="GO:0070212">
    <property type="term" value="P:protein poly-ADP-ribosylation"/>
    <property type="evidence" value="ECO:0007669"/>
    <property type="project" value="TreeGrafter"/>
</dbReference>
<dbReference type="GO" id="GO:0016779">
    <property type="term" value="F:nucleotidyltransferase activity"/>
    <property type="evidence" value="ECO:0007669"/>
    <property type="project" value="UniProtKB-KW"/>
</dbReference>
<comment type="caution">
    <text evidence="19">The sequence shown here is derived from an EMBL/GenBank/DDBJ whole genome shotgun (WGS) entry which is preliminary data.</text>
</comment>
<dbReference type="CDD" id="cd07997">
    <property type="entry name" value="WGR_PARP"/>
    <property type="match status" value="1"/>
</dbReference>
<dbReference type="InterPro" id="IPR036930">
    <property type="entry name" value="WGR_dom_sf"/>
</dbReference>
<protein>
    <recommendedName>
        <fullName evidence="15">Poly [ADP-ribose] polymerase</fullName>
        <shortName evidence="15">PARP</shortName>
        <ecNumber evidence="15">2.4.2.-</ecNumber>
    </recommendedName>
</protein>
<dbReference type="InterPro" id="IPR008893">
    <property type="entry name" value="WGR_domain"/>
</dbReference>
<gene>
    <name evidence="19" type="ORF">BDZ94DRAFT_1274770</name>
</gene>
<dbReference type="SUPFAM" id="SSF56399">
    <property type="entry name" value="ADP-ribosylation"/>
    <property type="match status" value="1"/>
</dbReference>
<evidence type="ECO:0000256" key="15">
    <source>
        <dbReference type="RuleBase" id="RU362114"/>
    </source>
</evidence>
<keyword evidence="11" id="KW-0238">DNA-binding</keyword>
<dbReference type="AlphaFoldDB" id="A0A9P5XUH0"/>
<evidence type="ECO:0000256" key="3">
    <source>
        <dbReference type="ARBA" id="ARBA00022679"/>
    </source>
</evidence>
<keyword evidence="6" id="KW-0677">Repeat</keyword>
<dbReference type="GO" id="GO:0006302">
    <property type="term" value="P:double-strand break repair"/>
    <property type="evidence" value="ECO:0007669"/>
    <property type="project" value="TreeGrafter"/>
</dbReference>
<dbReference type="Pfam" id="PF05406">
    <property type="entry name" value="WGR"/>
    <property type="match status" value="1"/>
</dbReference>
<dbReference type="Gene3D" id="1.20.142.10">
    <property type="entry name" value="Poly(ADP-ribose) polymerase, regulatory domain"/>
    <property type="match status" value="1"/>
</dbReference>
<evidence type="ECO:0000256" key="11">
    <source>
        <dbReference type="ARBA" id="ARBA00023125"/>
    </source>
</evidence>
<evidence type="ECO:0000256" key="7">
    <source>
        <dbReference type="ARBA" id="ARBA00022765"/>
    </source>
</evidence>
<keyword evidence="12" id="KW-0539">Nucleus</keyword>